<evidence type="ECO:0000256" key="1">
    <source>
        <dbReference type="SAM" id="MobiDB-lite"/>
    </source>
</evidence>
<comment type="caution">
    <text evidence="2">The sequence shown here is derived from an EMBL/GenBank/DDBJ whole genome shotgun (WGS) entry which is preliminary data.</text>
</comment>
<evidence type="ECO:0000313" key="3">
    <source>
        <dbReference type="Proteomes" id="UP000825729"/>
    </source>
</evidence>
<dbReference type="Proteomes" id="UP000825729">
    <property type="component" value="Unassembled WGS sequence"/>
</dbReference>
<keyword evidence="3" id="KW-1185">Reference proteome</keyword>
<organism evidence="2 3">
    <name type="scientific">Aristolochia fimbriata</name>
    <name type="common">White veined hardy Dutchman's pipe vine</name>
    <dbReference type="NCBI Taxonomy" id="158543"/>
    <lineage>
        <taxon>Eukaryota</taxon>
        <taxon>Viridiplantae</taxon>
        <taxon>Streptophyta</taxon>
        <taxon>Embryophyta</taxon>
        <taxon>Tracheophyta</taxon>
        <taxon>Spermatophyta</taxon>
        <taxon>Magnoliopsida</taxon>
        <taxon>Magnoliidae</taxon>
        <taxon>Piperales</taxon>
        <taxon>Aristolochiaceae</taxon>
        <taxon>Aristolochia</taxon>
    </lineage>
</organism>
<gene>
    <name evidence="2" type="ORF">H6P81_016357</name>
</gene>
<reference evidence="2 3" key="1">
    <citation type="submission" date="2021-07" db="EMBL/GenBank/DDBJ databases">
        <title>The Aristolochia fimbriata genome: insights into angiosperm evolution, floral development and chemical biosynthesis.</title>
        <authorList>
            <person name="Jiao Y."/>
        </authorList>
    </citation>
    <scope>NUCLEOTIDE SEQUENCE [LARGE SCALE GENOMIC DNA]</scope>
    <source>
        <strain evidence="2">IBCAS-2021</strain>
        <tissue evidence="2">Leaf</tissue>
    </source>
</reference>
<accession>A0AAV7EBV2</accession>
<proteinExistence type="predicted"/>
<dbReference type="EMBL" id="JAINDJ010000006">
    <property type="protein sequence ID" value="KAG9445017.1"/>
    <property type="molecule type" value="Genomic_DNA"/>
</dbReference>
<feature type="region of interest" description="Disordered" evidence="1">
    <location>
        <begin position="66"/>
        <end position="91"/>
    </location>
</feature>
<feature type="region of interest" description="Disordered" evidence="1">
    <location>
        <begin position="226"/>
        <end position="251"/>
    </location>
</feature>
<dbReference type="AlphaFoldDB" id="A0AAV7EBV2"/>
<sequence>MNNVGIEQHCSVSGKPRLAHGMLVQTTAFVGAGRDGVRVSRRILVCAQRGVPVAFNQFRRFRLNAPASQRPSDEQPVRRAGGAESVPPRATLPGSTFPALLFSGGGGMDRTSFLPSEKRQQVHQSYPRLLGRTSSRHRPQLLGLNVQTLRRSAQFASEFVTIVAASVGVNVRPAACPPSPCRSAVTRAFVPKRFAGAFCSWSGGSCSSPIHILPGYSPRFERPLEISERSGRKTVPHGPKNKERRATAKPSSALSRCLLGVFLASGERSVLSQPSRMTVPRCQQARASLARRLAHSSIVSPQPSGFAGPVCPSCSLPIAHASPARRQPRFANGLTAAMRLHVLVFVRTAFRKEPIQSSRPPAGHGSILAQLRFRGRKSAPVAESGRRCRCRCRWRLKPLGPVLFVQARASIGFVLRLPASIPEPGGINIRAASWTSVDAGGSRLWAIDDAAANSGADLCVRKGAQCAPPGVNLKSSDRNTTVGTSWVPRRLWQSSWVGTGPSTEPVLQMRQRRNPTRTVGDLSRILDRPISDNLLLPLRHDKNANGPWGFDVHFVFVL</sequence>
<protein>
    <submittedName>
        <fullName evidence="2">Uncharacterized protein</fullName>
    </submittedName>
</protein>
<name>A0AAV7EBV2_ARIFI</name>
<evidence type="ECO:0000313" key="2">
    <source>
        <dbReference type="EMBL" id="KAG9445017.1"/>
    </source>
</evidence>